<evidence type="ECO:0000313" key="1">
    <source>
        <dbReference type="EMBL" id="KAH0591999.1"/>
    </source>
</evidence>
<gene>
    <name evidence="1" type="ORF">MHUMG1_10294</name>
</gene>
<comment type="caution">
    <text evidence="1">The sequence shown here is derived from an EMBL/GenBank/DDBJ whole genome shotgun (WGS) entry which is preliminary data.</text>
</comment>
<name>A0A9P8M344_9HYPO</name>
<dbReference type="EMBL" id="JACEFI010000040">
    <property type="protein sequence ID" value="KAH0591999.1"/>
    <property type="molecule type" value="Genomic_DNA"/>
</dbReference>
<dbReference type="Proteomes" id="UP000764110">
    <property type="component" value="Unassembled WGS sequence"/>
</dbReference>
<keyword evidence="2" id="KW-1185">Reference proteome</keyword>
<proteinExistence type="predicted"/>
<sequence length="278" mass="31416">MSLRDASHYAVSIRKAFRGACLPKYIKELVFLHLWPRLLSSPTSIPFKIQNLLFSTYITDSKAIVVMADAIKYSVDIKIDPYWVDIFNTSNTKLIMAKVFAGSGEDVFNIVASTATVTELMNASWDDKYRIGGSTQNFEAGQIFTGTTQMLEIDFQHTYILDSWTHYHTEPDTSIPATTFGFKNDIIASAAVELFIGGKYVPGGVLVPKSPRDCDNDFRRRLESLFSKFEWRHLRNNLIRQGRLRIPELNLATKPLQKKCIAGVLAASHDYIADMMIC</sequence>
<accession>A0A9P8M344</accession>
<reference evidence="1 2" key="1">
    <citation type="submission" date="2020-07" db="EMBL/GenBank/DDBJ databases">
        <title>Metarhizium humberi genome.</title>
        <authorList>
            <person name="Lysoe E."/>
        </authorList>
    </citation>
    <scope>NUCLEOTIDE SEQUENCE [LARGE SCALE GENOMIC DNA]</scope>
    <source>
        <strain evidence="1 2">ESALQ1638</strain>
    </source>
</reference>
<protein>
    <submittedName>
        <fullName evidence="1">Uncharacterized protein</fullName>
    </submittedName>
</protein>
<evidence type="ECO:0000313" key="2">
    <source>
        <dbReference type="Proteomes" id="UP000764110"/>
    </source>
</evidence>
<dbReference type="AlphaFoldDB" id="A0A9P8M344"/>
<organism evidence="1 2">
    <name type="scientific">Metarhizium humberi</name>
    <dbReference type="NCBI Taxonomy" id="2596975"/>
    <lineage>
        <taxon>Eukaryota</taxon>
        <taxon>Fungi</taxon>
        <taxon>Dikarya</taxon>
        <taxon>Ascomycota</taxon>
        <taxon>Pezizomycotina</taxon>
        <taxon>Sordariomycetes</taxon>
        <taxon>Hypocreomycetidae</taxon>
        <taxon>Hypocreales</taxon>
        <taxon>Clavicipitaceae</taxon>
        <taxon>Metarhizium</taxon>
    </lineage>
</organism>